<dbReference type="InterPro" id="IPR024072">
    <property type="entry name" value="DHFR-like_dom_sf"/>
</dbReference>
<dbReference type="EMBL" id="QNRE01000015">
    <property type="protein sequence ID" value="RBO85297.1"/>
    <property type="molecule type" value="Genomic_DNA"/>
</dbReference>
<proteinExistence type="predicted"/>
<dbReference type="STRING" id="1210090.GCA_001613185_03051"/>
<keyword evidence="6" id="KW-1185">Reference proteome</keyword>
<dbReference type="RefSeq" id="WP_067509148.1">
    <property type="nucleotide sequence ID" value="NZ_QNRE01000015.1"/>
</dbReference>
<reference evidence="5 6" key="1">
    <citation type="submission" date="2018-06" db="EMBL/GenBank/DDBJ databases">
        <title>Genomic Encyclopedia of Type Strains, Phase IV (KMG-IV): sequencing the most valuable type-strain genomes for metagenomic binning, comparative biology and taxonomic classification.</title>
        <authorList>
            <person name="Goeker M."/>
        </authorList>
    </citation>
    <scope>NUCLEOTIDE SEQUENCE [LARGE SCALE GENOMIC DNA]</scope>
    <source>
        <strain evidence="5 6">DSM 44599</strain>
    </source>
</reference>
<evidence type="ECO:0000313" key="5">
    <source>
        <dbReference type="EMBL" id="RBO85297.1"/>
    </source>
</evidence>
<dbReference type="InterPro" id="IPR050765">
    <property type="entry name" value="Riboflavin_Biosynth_HTPR"/>
</dbReference>
<comment type="caution">
    <text evidence="5">The sequence shown here is derived from an EMBL/GenBank/DDBJ whole genome shotgun (WGS) entry which is preliminary data.</text>
</comment>
<dbReference type="Gene3D" id="3.40.430.10">
    <property type="entry name" value="Dihydrofolate Reductase, subunit A"/>
    <property type="match status" value="1"/>
</dbReference>
<evidence type="ECO:0000256" key="2">
    <source>
        <dbReference type="ARBA" id="ARBA00022857"/>
    </source>
</evidence>
<dbReference type="AlphaFoldDB" id="A0A366D5J2"/>
<comment type="pathway">
    <text evidence="1">Cofactor biosynthesis; riboflavin biosynthesis.</text>
</comment>
<evidence type="ECO:0000313" key="6">
    <source>
        <dbReference type="Proteomes" id="UP000252586"/>
    </source>
</evidence>
<keyword evidence="2" id="KW-0521">NADP</keyword>
<dbReference type="PANTHER" id="PTHR38011">
    <property type="entry name" value="DIHYDROFOLATE REDUCTASE FAMILY PROTEIN (AFU_ORTHOLOGUE AFUA_8G06820)"/>
    <property type="match status" value="1"/>
</dbReference>
<dbReference type="GO" id="GO:0008703">
    <property type="term" value="F:5-amino-6-(5-phosphoribosylamino)uracil reductase activity"/>
    <property type="evidence" value="ECO:0007669"/>
    <property type="project" value="InterPro"/>
</dbReference>
<dbReference type="Proteomes" id="UP000252586">
    <property type="component" value="Unassembled WGS sequence"/>
</dbReference>
<protein>
    <submittedName>
        <fullName evidence="5">5-amino-6-(5-phosphoribosylamino)uracil reductase</fullName>
    </submittedName>
</protein>
<sequence length="230" mass="24390">MTRPYVLHSVATSLDGYIDDTSPDRLLLSNPADFARVDRVRAGVDAIMIGAGTLRADNPRLIVKDPALQADRLAAGKPAQPRKVTVTASGDLDPDAKFWHHGVEDYPPLVFTVTSAATALKERLGDLAEVVDLGPAIDFTALLDHLGGLGIERLMVEGGTHLHTALLSAGLVDELHLALGPVLVGDQGAPRFVSPAAFPGGSTRRFHLASVEQIGDVALLTYRPKETSLP</sequence>
<name>A0A366D5J2_9NOCA</name>
<dbReference type="SUPFAM" id="SSF53597">
    <property type="entry name" value="Dihydrofolate reductase-like"/>
    <property type="match status" value="1"/>
</dbReference>
<dbReference type="OrthoDB" id="9800865at2"/>
<dbReference type="PANTHER" id="PTHR38011:SF7">
    <property type="entry name" value="2,5-DIAMINO-6-RIBOSYLAMINO-4(3H)-PYRIMIDINONE 5'-PHOSPHATE REDUCTASE"/>
    <property type="match status" value="1"/>
</dbReference>
<evidence type="ECO:0000256" key="1">
    <source>
        <dbReference type="ARBA" id="ARBA00005104"/>
    </source>
</evidence>
<dbReference type="GO" id="GO:0009231">
    <property type="term" value="P:riboflavin biosynthetic process"/>
    <property type="evidence" value="ECO:0007669"/>
    <property type="project" value="InterPro"/>
</dbReference>
<dbReference type="InterPro" id="IPR002734">
    <property type="entry name" value="RibDG_C"/>
</dbReference>
<accession>A0A366D5J2</accession>
<evidence type="ECO:0000256" key="3">
    <source>
        <dbReference type="ARBA" id="ARBA00023002"/>
    </source>
</evidence>
<gene>
    <name evidence="5" type="ORF">DFR74_115145</name>
</gene>
<organism evidence="5 6">
    <name type="scientific">Nocardia puris</name>
    <dbReference type="NCBI Taxonomy" id="208602"/>
    <lineage>
        <taxon>Bacteria</taxon>
        <taxon>Bacillati</taxon>
        <taxon>Actinomycetota</taxon>
        <taxon>Actinomycetes</taxon>
        <taxon>Mycobacteriales</taxon>
        <taxon>Nocardiaceae</taxon>
        <taxon>Nocardia</taxon>
    </lineage>
</organism>
<evidence type="ECO:0000259" key="4">
    <source>
        <dbReference type="Pfam" id="PF01872"/>
    </source>
</evidence>
<keyword evidence="3" id="KW-0560">Oxidoreductase</keyword>
<dbReference type="Pfam" id="PF01872">
    <property type="entry name" value="RibD_C"/>
    <property type="match status" value="1"/>
</dbReference>
<feature type="domain" description="Bacterial bifunctional deaminase-reductase C-terminal" evidence="4">
    <location>
        <begin position="4"/>
        <end position="218"/>
    </location>
</feature>